<reference evidence="2" key="1">
    <citation type="journal article" date="2020" name="Nat. Commun.">
        <title>Large-scale genome sequencing of mycorrhizal fungi provides insights into the early evolution of symbiotic traits.</title>
        <authorList>
            <person name="Miyauchi S."/>
            <person name="Kiss E."/>
            <person name="Kuo A."/>
            <person name="Drula E."/>
            <person name="Kohler A."/>
            <person name="Sanchez-Garcia M."/>
            <person name="Morin E."/>
            <person name="Andreopoulos B."/>
            <person name="Barry K.W."/>
            <person name="Bonito G."/>
            <person name="Buee M."/>
            <person name="Carver A."/>
            <person name="Chen C."/>
            <person name="Cichocki N."/>
            <person name="Clum A."/>
            <person name="Culley D."/>
            <person name="Crous P.W."/>
            <person name="Fauchery L."/>
            <person name="Girlanda M."/>
            <person name="Hayes R.D."/>
            <person name="Keri Z."/>
            <person name="LaButti K."/>
            <person name="Lipzen A."/>
            <person name="Lombard V."/>
            <person name="Magnuson J."/>
            <person name="Maillard F."/>
            <person name="Murat C."/>
            <person name="Nolan M."/>
            <person name="Ohm R.A."/>
            <person name="Pangilinan J."/>
            <person name="Pereira M.F."/>
            <person name="Perotto S."/>
            <person name="Peter M."/>
            <person name="Pfister S."/>
            <person name="Riley R."/>
            <person name="Sitrit Y."/>
            <person name="Stielow J.B."/>
            <person name="Szollosi G."/>
            <person name="Zifcakova L."/>
            <person name="Stursova M."/>
            <person name="Spatafora J.W."/>
            <person name="Tedersoo L."/>
            <person name="Vaario L.M."/>
            <person name="Yamada A."/>
            <person name="Yan M."/>
            <person name="Wang P."/>
            <person name="Xu J."/>
            <person name="Bruns T."/>
            <person name="Baldrian P."/>
            <person name="Vilgalys R."/>
            <person name="Dunand C."/>
            <person name="Henrissat B."/>
            <person name="Grigoriev I.V."/>
            <person name="Hibbett D."/>
            <person name="Nagy L.G."/>
            <person name="Martin F.M."/>
        </authorList>
    </citation>
    <scope>NUCLEOTIDE SEQUENCE</scope>
    <source>
        <strain evidence="2">UP504</strain>
    </source>
</reference>
<feature type="region of interest" description="Disordered" evidence="1">
    <location>
        <begin position="38"/>
        <end position="68"/>
    </location>
</feature>
<feature type="compositionally biased region" description="Polar residues" evidence="1">
    <location>
        <begin position="51"/>
        <end position="66"/>
    </location>
</feature>
<dbReference type="AlphaFoldDB" id="A0A9P6DT91"/>
<dbReference type="EMBL" id="MU129019">
    <property type="protein sequence ID" value="KAF9510293.1"/>
    <property type="molecule type" value="Genomic_DNA"/>
</dbReference>
<sequence length="297" mass="31978">MSAVEQPYFEFTDSTLGIQDSTISFSLSPSSWDHLEWQRKSSTADPPYTPSYASYNSPGSNQSGLSGQLDIADDDFEYMNSQRTPYNPDSPFSVVQHDEDEGYNPTHYSTGTEEFTLLEDHFLGHDQPGSSPQVQITAPPHMFAPRQTPDHSPASSVGELELHPRSRASSVSSYNASRLSPAPPQSVNESLAKLSVTSRSDSPDPRSLPPSPYVSSITITADAPSPPPSSTTTPATPSNGSKPLGRPLIIPPTSSISGNFGLGSEEFGSKRNGQTSQQYPSGYLLPPQNPSLHIAHQ</sequence>
<organism evidence="2 3">
    <name type="scientific">Hydnum rufescens UP504</name>
    <dbReference type="NCBI Taxonomy" id="1448309"/>
    <lineage>
        <taxon>Eukaryota</taxon>
        <taxon>Fungi</taxon>
        <taxon>Dikarya</taxon>
        <taxon>Basidiomycota</taxon>
        <taxon>Agaricomycotina</taxon>
        <taxon>Agaricomycetes</taxon>
        <taxon>Cantharellales</taxon>
        <taxon>Hydnaceae</taxon>
        <taxon>Hydnum</taxon>
    </lineage>
</organism>
<name>A0A9P6DT91_9AGAM</name>
<feature type="region of interest" description="Disordered" evidence="1">
    <location>
        <begin position="122"/>
        <end position="297"/>
    </location>
</feature>
<evidence type="ECO:0000313" key="3">
    <source>
        <dbReference type="Proteomes" id="UP000886523"/>
    </source>
</evidence>
<keyword evidence="3" id="KW-1185">Reference proteome</keyword>
<accession>A0A9P6DT91</accession>
<dbReference type="Proteomes" id="UP000886523">
    <property type="component" value="Unassembled WGS sequence"/>
</dbReference>
<gene>
    <name evidence="2" type="ORF">BS47DRAFT_93759</name>
</gene>
<feature type="compositionally biased region" description="Polar residues" evidence="1">
    <location>
        <begin position="271"/>
        <end position="280"/>
    </location>
</feature>
<protein>
    <submittedName>
        <fullName evidence="2">Uncharacterized protein</fullName>
    </submittedName>
</protein>
<proteinExistence type="predicted"/>
<evidence type="ECO:0000313" key="2">
    <source>
        <dbReference type="EMBL" id="KAF9510293.1"/>
    </source>
</evidence>
<evidence type="ECO:0000256" key="1">
    <source>
        <dbReference type="SAM" id="MobiDB-lite"/>
    </source>
</evidence>
<feature type="compositionally biased region" description="Low complexity" evidence="1">
    <location>
        <begin position="167"/>
        <end position="180"/>
    </location>
</feature>
<dbReference type="OrthoDB" id="10631971at2759"/>
<comment type="caution">
    <text evidence="2">The sequence shown here is derived from an EMBL/GenBank/DDBJ whole genome shotgun (WGS) entry which is preliminary data.</text>
</comment>